<protein>
    <submittedName>
        <fullName evidence="1">Uncharacterized protein</fullName>
    </submittedName>
</protein>
<dbReference type="Gramene" id="novel_model_5632_5bd9a17a.1.5bd9b13b">
    <property type="protein sequence ID" value="cds.novel_model_5632_5bd9a17a.1.5bd9b13b"/>
    <property type="gene ID" value="novel_gene_2894_5bd9a17a"/>
</dbReference>
<name>A0A803R6E6_CANSA</name>
<dbReference type="EMBL" id="UZAU01000549">
    <property type="status" value="NOT_ANNOTATED_CDS"/>
    <property type="molecule type" value="Genomic_DNA"/>
</dbReference>
<dbReference type="EnsemblPlants" id="novel_model_5632_5bd9a17a.1.5bd9b13b">
    <property type="protein sequence ID" value="cds.novel_model_5632_5bd9a17a.1.5bd9b13b"/>
    <property type="gene ID" value="novel_gene_2894_5bd9a17a"/>
</dbReference>
<evidence type="ECO:0000313" key="2">
    <source>
        <dbReference type="Proteomes" id="UP000596661"/>
    </source>
</evidence>
<keyword evidence="2" id="KW-1185">Reference proteome</keyword>
<evidence type="ECO:0000313" key="1">
    <source>
        <dbReference type="EnsemblPlants" id="cds.novel_model_5632_5bd9a17a.1.5bd9b13b"/>
    </source>
</evidence>
<accession>A0A803R6E6</accession>
<dbReference type="Proteomes" id="UP000596661">
    <property type="component" value="Chromosome 5"/>
</dbReference>
<proteinExistence type="predicted"/>
<reference evidence="1" key="1">
    <citation type="submission" date="2018-11" db="EMBL/GenBank/DDBJ databases">
        <authorList>
            <person name="Grassa J C."/>
        </authorList>
    </citation>
    <scope>NUCLEOTIDE SEQUENCE [LARGE SCALE GENOMIC DNA]</scope>
</reference>
<reference evidence="1" key="2">
    <citation type="submission" date="2021-03" db="UniProtKB">
        <authorList>
            <consortium name="EnsemblPlants"/>
        </authorList>
    </citation>
    <scope>IDENTIFICATION</scope>
</reference>
<dbReference type="PANTHER" id="PTHR33978:SF19">
    <property type="match status" value="1"/>
</dbReference>
<sequence>MKEEEEDNINGRIWDCGSPLYDSYELASMAHLFHNHTNIPFFSSSTSNGRRLIKMVQHHHQRTRFNLGSSGNNCKRYNNNNQKVVVEKPKKCKGFKSWFCFS</sequence>
<organism evidence="1 2">
    <name type="scientific">Cannabis sativa</name>
    <name type="common">Hemp</name>
    <name type="synonym">Marijuana</name>
    <dbReference type="NCBI Taxonomy" id="3483"/>
    <lineage>
        <taxon>Eukaryota</taxon>
        <taxon>Viridiplantae</taxon>
        <taxon>Streptophyta</taxon>
        <taxon>Embryophyta</taxon>
        <taxon>Tracheophyta</taxon>
        <taxon>Spermatophyta</taxon>
        <taxon>Magnoliopsida</taxon>
        <taxon>eudicotyledons</taxon>
        <taxon>Gunneridae</taxon>
        <taxon>Pentapetalae</taxon>
        <taxon>rosids</taxon>
        <taxon>fabids</taxon>
        <taxon>Rosales</taxon>
        <taxon>Cannabaceae</taxon>
        <taxon>Cannabis</taxon>
    </lineage>
</organism>
<dbReference type="AlphaFoldDB" id="A0A803R6E6"/>
<dbReference type="PANTHER" id="PTHR33978">
    <property type="entry name" value="SERINE/THREONINE-KINASE"/>
    <property type="match status" value="1"/>
</dbReference>